<keyword evidence="1" id="KW-0812">Transmembrane</keyword>
<evidence type="ECO:0000313" key="3">
    <source>
        <dbReference type="Proteomes" id="UP000276133"/>
    </source>
</evidence>
<keyword evidence="1" id="KW-1133">Transmembrane helix</keyword>
<evidence type="ECO:0000256" key="1">
    <source>
        <dbReference type="SAM" id="Phobius"/>
    </source>
</evidence>
<dbReference type="Proteomes" id="UP000276133">
    <property type="component" value="Unassembled WGS sequence"/>
</dbReference>
<accession>A0A3M7PBM8</accession>
<name>A0A3M7PBM8_BRAPC</name>
<organism evidence="2 3">
    <name type="scientific">Brachionus plicatilis</name>
    <name type="common">Marine rotifer</name>
    <name type="synonym">Brachionus muelleri</name>
    <dbReference type="NCBI Taxonomy" id="10195"/>
    <lineage>
        <taxon>Eukaryota</taxon>
        <taxon>Metazoa</taxon>
        <taxon>Spiralia</taxon>
        <taxon>Gnathifera</taxon>
        <taxon>Rotifera</taxon>
        <taxon>Eurotatoria</taxon>
        <taxon>Monogononta</taxon>
        <taxon>Pseudotrocha</taxon>
        <taxon>Ploima</taxon>
        <taxon>Brachionidae</taxon>
        <taxon>Brachionus</taxon>
    </lineage>
</organism>
<keyword evidence="3" id="KW-1185">Reference proteome</keyword>
<reference evidence="2 3" key="1">
    <citation type="journal article" date="2018" name="Sci. Rep.">
        <title>Genomic signatures of local adaptation to the degree of environmental predictability in rotifers.</title>
        <authorList>
            <person name="Franch-Gras L."/>
            <person name="Hahn C."/>
            <person name="Garcia-Roger E.M."/>
            <person name="Carmona M.J."/>
            <person name="Serra M."/>
            <person name="Gomez A."/>
        </authorList>
    </citation>
    <scope>NUCLEOTIDE SEQUENCE [LARGE SCALE GENOMIC DNA]</scope>
    <source>
        <strain evidence="2">HYR1</strain>
    </source>
</reference>
<protein>
    <submittedName>
        <fullName evidence="2">Uncharacterized protein</fullName>
    </submittedName>
</protein>
<keyword evidence="1" id="KW-0472">Membrane</keyword>
<feature type="transmembrane region" description="Helical" evidence="1">
    <location>
        <begin position="21"/>
        <end position="39"/>
    </location>
</feature>
<dbReference type="EMBL" id="REGN01012136">
    <property type="protein sequence ID" value="RMZ96506.1"/>
    <property type="molecule type" value="Genomic_DNA"/>
</dbReference>
<sequence>MRIKNIKRPKKRVLEMSGLGLMCFLNNSGLNICLIRLFWRVLRRVHVYVPFWINFSLYKKINAIRNFDRIRINCCLYGPSCSLI</sequence>
<gene>
    <name evidence="2" type="ORF">BpHYR1_046765</name>
</gene>
<comment type="caution">
    <text evidence="2">The sequence shown here is derived from an EMBL/GenBank/DDBJ whole genome shotgun (WGS) entry which is preliminary data.</text>
</comment>
<evidence type="ECO:0000313" key="2">
    <source>
        <dbReference type="EMBL" id="RMZ96506.1"/>
    </source>
</evidence>
<proteinExistence type="predicted"/>
<dbReference type="AlphaFoldDB" id="A0A3M7PBM8"/>